<dbReference type="SUPFAM" id="SSF52833">
    <property type="entry name" value="Thioredoxin-like"/>
    <property type="match status" value="1"/>
</dbReference>
<dbReference type="PANTHER" id="PTHR13887">
    <property type="entry name" value="GLUTATHIONE S-TRANSFERASE KAPPA"/>
    <property type="match status" value="1"/>
</dbReference>
<gene>
    <name evidence="2" type="ordered locus">Emtol_1975</name>
</gene>
<keyword evidence="3" id="KW-1185">Reference proteome</keyword>
<evidence type="ECO:0000313" key="2">
    <source>
        <dbReference type="EMBL" id="AFK03115.1"/>
    </source>
</evidence>
<proteinExistence type="predicted"/>
<reference evidence="2 3" key="1">
    <citation type="submission" date="2011-07" db="EMBL/GenBank/DDBJ databases">
        <title>The complete genome of chromosome of Emticicia oligotrophica DSM 17448.</title>
        <authorList>
            <consortium name="US DOE Joint Genome Institute (JGI-PGF)"/>
            <person name="Lucas S."/>
            <person name="Han J."/>
            <person name="Lapidus A."/>
            <person name="Bruce D."/>
            <person name="Goodwin L."/>
            <person name="Pitluck S."/>
            <person name="Peters L."/>
            <person name="Kyrpides N."/>
            <person name="Mavromatis K."/>
            <person name="Ivanova N."/>
            <person name="Ovchinnikova G."/>
            <person name="Teshima H."/>
            <person name="Detter J.C."/>
            <person name="Tapia R."/>
            <person name="Han C."/>
            <person name="Land M."/>
            <person name="Hauser L."/>
            <person name="Markowitz V."/>
            <person name="Cheng J.-F."/>
            <person name="Hugenholtz P."/>
            <person name="Woyke T."/>
            <person name="Wu D."/>
            <person name="Tindall B."/>
            <person name="Pomrenke H."/>
            <person name="Brambilla E."/>
            <person name="Klenk H.-P."/>
            <person name="Eisen J.A."/>
        </authorList>
    </citation>
    <scope>NUCLEOTIDE SEQUENCE [LARGE SCALE GENOMIC DNA]</scope>
    <source>
        <strain evidence="2 3">DSM 17448</strain>
    </source>
</reference>
<dbReference type="PANTHER" id="PTHR13887:SF41">
    <property type="entry name" value="THIOREDOXIN SUPERFAMILY PROTEIN"/>
    <property type="match status" value="1"/>
</dbReference>
<accession>A0ABM5N143</accession>
<name>A0ABM5N143_EMTOG</name>
<dbReference type="EMBL" id="CP002961">
    <property type="protein sequence ID" value="AFK03115.1"/>
    <property type="molecule type" value="Genomic_DNA"/>
</dbReference>
<dbReference type="RefSeq" id="WP_015028813.1">
    <property type="nucleotide sequence ID" value="NC_018748.1"/>
</dbReference>
<organism evidence="2 3">
    <name type="scientific">Emticicia oligotrophica (strain DSM 17448 / CIP 109782 / MTCC 6937 / GPTSA100-15)</name>
    <dbReference type="NCBI Taxonomy" id="929562"/>
    <lineage>
        <taxon>Bacteria</taxon>
        <taxon>Pseudomonadati</taxon>
        <taxon>Bacteroidota</taxon>
        <taxon>Cytophagia</taxon>
        <taxon>Cytophagales</taxon>
        <taxon>Leadbetterellaceae</taxon>
        <taxon>Emticicia</taxon>
    </lineage>
</organism>
<dbReference type="Pfam" id="PF01323">
    <property type="entry name" value="DSBA"/>
    <property type="match status" value="1"/>
</dbReference>
<dbReference type="Gene3D" id="3.40.30.10">
    <property type="entry name" value="Glutaredoxin"/>
    <property type="match status" value="1"/>
</dbReference>
<evidence type="ECO:0000259" key="1">
    <source>
        <dbReference type="Pfam" id="PF01323"/>
    </source>
</evidence>
<dbReference type="Proteomes" id="UP000002875">
    <property type="component" value="Chromosome"/>
</dbReference>
<evidence type="ECO:0000313" key="3">
    <source>
        <dbReference type="Proteomes" id="UP000002875"/>
    </source>
</evidence>
<protein>
    <submittedName>
        <fullName evidence="2">DSBA oxidoreductase</fullName>
    </submittedName>
</protein>
<dbReference type="InterPro" id="IPR001853">
    <property type="entry name" value="DSBA-like_thioredoxin_dom"/>
</dbReference>
<feature type="domain" description="DSBA-like thioredoxin" evidence="1">
    <location>
        <begin position="7"/>
        <end position="207"/>
    </location>
</feature>
<sequence length="231" mass="26357">MTKKALQIDIVSDVACPWCYIGKKHLEKALENFDSQPVEITWHPFQLDPTIPMEGLDRETYFINKFGSKERIEPMFERVVGVGQQAGIQLKFDKMPKVMNTIPLHKILHIAHEEGFQNELEERFFKAYFTDGVDFTNTQQVVAIMEEFGWTKEKTEGVLSSEEISYNVIQEIKHFQNLGISSVPFFIINKKYGISGAQPTSVFLDTLNKVSAEMKPVEAVGEACDINDKNC</sequence>
<dbReference type="CDD" id="cd03024">
    <property type="entry name" value="DsbA_FrnE"/>
    <property type="match status" value="1"/>
</dbReference>
<dbReference type="InterPro" id="IPR036249">
    <property type="entry name" value="Thioredoxin-like_sf"/>
</dbReference>